<sequence length="302" mass="33664">MVANFWRHNGGTRKVHRVNGKKLCTSKAQGGMGFRDLHAFNLAILSKQVWRLLFFPNSLLNRVLRARYFPDGKVWHDPWLPKPYSFCVISPPPTNGSLLRVCYLINTNSKDWNYLLVRSLFWHEEAKSILAIPLSSLDGEEFFVWHHTTNGMFSVKSAYNVAVSLANQAQPCSSYLTPSPWKMIWKANVSGKIRVFIWKLAKNALPIGVNLQKKLQSDGFVRPFVDLINVSSVKFMPTTPPAHWSPPEFEEVKLNFGGAIFVSSLDVGLGIVARDSVGACVLVEVDSKIGEVGGRDSGSAGC</sequence>
<protein>
    <recommendedName>
        <fullName evidence="1">Reverse transcriptase zinc-binding domain-containing protein</fullName>
    </recommendedName>
</protein>
<dbReference type="EMBL" id="JACGWJ010000006">
    <property type="protein sequence ID" value="KAL0413688.1"/>
    <property type="molecule type" value="Genomic_DNA"/>
</dbReference>
<reference evidence="2" key="1">
    <citation type="submission" date="2020-06" db="EMBL/GenBank/DDBJ databases">
        <authorList>
            <person name="Li T."/>
            <person name="Hu X."/>
            <person name="Zhang T."/>
            <person name="Song X."/>
            <person name="Zhang H."/>
            <person name="Dai N."/>
            <person name="Sheng W."/>
            <person name="Hou X."/>
            <person name="Wei L."/>
        </authorList>
    </citation>
    <scope>NUCLEOTIDE SEQUENCE</scope>
    <source>
        <strain evidence="2">G02</strain>
        <tissue evidence="2">Leaf</tissue>
    </source>
</reference>
<feature type="domain" description="Reverse transcriptase zinc-binding" evidence="1">
    <location>
        <begin position="153"/>
        <end position="213"/>
    </location>
</feature>
<dbReference type="InterPro" id="IPR026960">
    <property type="entry name" value="RVT-Znf"/>
</dbReference>
<dbReference type="AlphaFoldDB" id="A0AAW2UAT5"/>
<evidence type="ECO:0000313" key="2">
    <source>
        <dbReference type="EMBL" id="KAL0413688.1"/>
    </source>
</evidence>
<accession>A0AAW2UAT5</accession>
<dbReference type="Pfam" id="PF13966">
    <property type="entry name" value="zf-RVT"/>
    <property type="match status" value="1"/>
</dbReference>
<comment type="caution">
    <text evidence="2">The sequence shown here is derived from an EMBL/GenBank/DDBJ whole genome shotgun (WGS) entry which is preliminary data.</text>
</comment>
<organism evidence="2">
    <name type="scientific">Sesamum radiatum</name>
    <name type="common">Black benniseed</name>
    <dbReference type="NCBI Taxonomy" id="300843"/>
    <lineage>
        <taxon>Eukaryota</taxon>
        <taxon>Viridiplantae</taxon>
        <taxon>Streptophyta</taxon>
        <taxon>Embryophyta</taxon>
        <taxon>Tracheophyta</taxon>
        <taxon>Spermatophyta</taxon>
        <taxon>Magnoliopsida</taxon>
        <taxon>eudicotyledons</taxon>
        <taxon>Gunneridae</taxon>
        <taxon>Pentapetalae</taxon>
        <taxon>asterids</taxon>
        <taxon>lamiids</taxon>
        <taxon>Lamiales</taxon>
        <taxon>Pedaliaceae</taxon>
        <taxon>Sesamum</taxon>
    </lineage>
</organism>
<reference evidence="2" key="2">
    <citation type="journal article" date="2024" name="Plant">
        <title>Genomic evolution and insights into agronomic trait innovations of Sesamum species.</title>
        <authorList>
            <person name="Miao H."/>
            <person name="Wang L."/>
            <person name="Qu L."/>
            <person name="Liu H."/>
            <person name="Sun Y."/>
            <person name="Le M."/>
            <person name="Wang Q."/>
            <person name="Wei S."/>
            <person name="Zheng Y."/>
            <person name="Lin W."/>
            <person name="Duan Y."/>
            <person name="Cao H."/>
            <person name="Xiong S."/>
            <person name="Wang X."/>
            <person name="Wei L."/>
            <person name="Li C."/>
            <person name="Ma Q."/>
            <person name="Ju M."/>
            <person name="Zhao R."/>
            <person name="Li G."/>
            <person name="Mu C."/>
            <person name="Tian Q."/>
            <person name="Mei H."/>
            <person name="Zhang T."/>
            <person name="Gao T."/>
            <person name="Zhang H."/>
        </authorList>
    </citation>
    <scope>NUCLEOTIDE SEQUENCE</scope>
    <source>
        <strain evidence="2">G02</strain>
    </source>
</reference>
<evidence type="ECO:0000259" key="1">
    <source>
        <dbReference type="Pfam" id="PF13966"/>
    </source>
</evidence>
<proteinExistence type="predicted"/>
<gene>
    <name evidence="2" type="ORF">Sradi_1570500</name>
</gene>
<name>A0AAW2UAT5_SESRA</name>